<dbReference type="PRINTS" id="PR01651">
    <property type="entry name" value="SECGEXPORT"/>
</dbReference>
<evidence type="ECO:0000313" key="13">
    <source>
        <dbReference type="Proteomes" id="UP000658258"/>
    </source>
</evidence>
<evidence type="ECO:0000256" key="9">
    <source>
        <dbReference type="ARBA" id="ARBA00023136"/>
    </source>
</evidence>
<evidence type="ECO:0000256" key="4">
    <source>
        <dbReference type="ARBA" id="ARBA00022475"/>
    </source>
</evidence>
<evidence type="ECO:0000313" key="12">
    <source>
        <dbReference type="EMBL" id="GHE63172.1"/>
    </source>
</evidence>
<evidence type="ECO:0000256" key="5">
    <source>
        <dbReference type="ARBA" id="ARBA00022692"/>
    </source>
</evidence>
<dbReference type="PANTHER" id="PTHR34182:SF1">
    <property type="entry name" value="PROTEIN-EXPORT MEMBRANE PROTEIN SECG"/>
    <property type="match status" value="1"/>
</dbReference>
<reference evidence="13" key="1">
    <citation type="journal article" date="2019" name="Int. J. Syst. Evol. Microbiol.">
        <title>The Global Catalogue of Microorganisms (GCM) 10K type strain sequencing project: providing services to taxonomists for standard genome sequencing and annotation.</title>
        <authorList>
            <consortium name="The Broad Institute Genomics Platform"/>
            <consortium name="The Broad Institute Genome Sequencing Center for Infectious Disease"/>
            <person name="Wu L."/>
            <person name="Ma J."/>
        </authorList>
    </citation>
    <scope>NUCLEOTIDE SEQUENCE [LARGE SCALE GENOMIC DNA]</scope>
    <source>
        <strain evidence="13">CGMCC 1.15111</strain>
    </source>
</reference>
<accession>A0ABQ3I5D6</accession>
<comment type="caution">
    <text evidence="10">Lacks conserved residue(s) required for the propagation of feature annotation.</text>
</comment>
<comment type="subcellular location">
    <subcellularLocation>
        <location evidence="1 10">Cell membrane</location>
        <topology evidence="1 10">Multi-pass membrane protein</topology>
    </subcellularLocation>
</comment>
<comment type="function">
    <text evidence="10">Involved in protein export. Participates in an early event of protein translocation.</text>
</comment>
<feature type="transmembrane region" description="Helical" evidence="10">
    <location>
        <begin position="55"/>
        <end position="74"/>
    </location>
</feature>
<evidence type="ECO:0000256" key="2">
    <source>
        <dbReference type="ARBA" id="ARBA00008445"/>
    </source>
</evidence>
<evidence type="ECO:0000256" key="6">
    <source>
        <dbReference type="ARBA" id="ARBA00022927"/>
    </source>
</evidence>
<dbReference type="RefSeq" id="WP_189629907.1">
    <property type="nucleotide sequence ID" value="NZ_BNAG01000002.1"/>
</dbReference>
<keyword evidence="4 10" id="KW-1003">Cell membrane</keyword>
<dbReference type="NCBIfam" id="TIGR00810">
    <property type="entry name" value="secG"/>
    <property type="match status" value="1"/>
</dbReference>
<feature type="compositionally biased region" description="Polar residues" evidence="11">
    <location>
        <begin position="107"/>
        <end position="123"/>
    </location>
</feature>
<feature type="region of interest" description="Disordered" evidence="11">
    <location>
        <begin position="85"/>
        <end position="123"/>
    </location>
</feature>
<comment type="similarity">
    <text evidence="2 10">Belongs to the SecG family.</text>
</comment>
<evidence type="ECO:0000256" key="1">
    <source>
        <dbReference type="ARBA" id="ARBA00004651"/>
    </source>
</evidence>
<protein>
    <recommendedName>
        <fullName evidence="10">Protein-export membrane protein SecG</fullName>
    </recommendedName>
</protein>
<keyword evidence="7 10" id="KW-1133">Transmembrane helix</keyword>
<evidence type="ECO:0000256" key="3">
    <source>
        <dbReference type="ARBA" id="ARBA00022448"/>
    </source>
</evidence>
<name>A0ABQ3I5D6_9BACT</name>
<gene>
    <name evidence="12" type="ORF">GCM10011340_18110</name>
</gene>
<dbReference type="Proteomes" id="UP000658258">
    <property type="component" value="Unassembled WGS sequence"/>
</dbReference>
<evidence type="ECO:0000256" key="11">
    <source>
        <dbReference type="SAM" id="MobiDB-lite"/>
    </source>
</evidence>
<dbReference type="EMBL" id="BNAG01000002">
    <property type="protein sequence ID" value="GHE63172.1"/>
    <property type="molecule type" value="Genomic_DNA"/>
</dbReference>
<keyword evidence="6 10" id="KW-0653">Protein transport</keyword>
<comment type="caution">
    <text evidence="12">The sequence shown here is derived from an EMBL/GenBank/DDBJ whole genome shotgun (WGS) entry which is preliminary data.</text>
</comment>
<organism evidence="12 13">
    <name type="scientific">Roseivirga thermotolerans</name>
    <dbReference type="NCBI Taxonomy" id="1758176"/>
    <lineage>
        <taxon>Bacteria</taxon>
        <taxon>Pseudomonadati</taxon>
        <taxon>Bacteroidota</taxon>
        <taxon>Cytophagia</taxon>
        <taxon>Cytophagales</taxon>
        <taxon>Roseivirgaceae</taxon>
        <taxon>Roseivirga</taxon>
    </lineage>
</organism>
<proteinExistence type="inferred from homology"/>
<evidence type="ECO:0000256" key="10">
    <source>
        <dbReference type="RuleBase" id="RU365087"/>
    </source>
</evidence>
<keyword evidence="8 10" id="KW-0811">Translocation</keyword>
<dbReference type="Pfam" id="PF03840">
    <property type="entry name" value="SecG"/>
    <property type="match status" value="1"/>
</dbReference>
<keyword evidence="3 10" id="KW-0813">Transport</keyword>
<dbReference type="PANTHER" id="PTHR34182">
    <property type="entry name" value="PROTEIN-EXPORT MEMBRANE PROTEIN SECG"/>
    <property type="match status" value="1"/>
</dbReference>
<keyword evidence="13" id="KW-1185">Reference proteome</keyword>
<evidence type="ECO:0000256" key="7">
    <source>
        <dbReference type="ARBA" id="ARBA00022989"/>
    </source>
</evidence>
<keyword evidence="9 10" id="KW-0472">Membrane</keyword>
<keyword evidence="5 10" id="KW-0812">Transmembrane</keyword>
<sequence>MFKLFIILAIIVAVLLILIVLMQNSKGGGLSSQFGGGGAQQIIGVKKTTDILEKATWVFIVALIVFSLSSSLMIDRGASGFTSPNIDAAQQSQGGGSVQSETIAPDTVSSTIGTIPTDTTEQQ</sequence>
<evidence type="ECO:0000256" key="8">
    <source>
        <dbReference type="ARBA" id="ARBA00023010"/>
    </source>
</evidence>
<dbReference type="InterPro" id="IPR004692">
    <property type="entry name" value="SecG"/>
</dbReference>